<evidence type="ECO:0000313" key="2">
    <source>
        <dbReference type="Proteomes" id="UP000652681"/>
    </source>
</evidence>
<dbReference type="AlphaFoldDB" id="A0A8J6P5T3"/>
<dbReference type="RefSeq" id="WP_163489798.1">
    <property type="nucleotide sequence ID" value="NZ_JACVEL010000004.1"/>
</dbReference>
<name>A0A8J6P5T3_9FLAO</name>
<dbReference type="EMBL" id="JACVEL010000004">
    <property type="protein sequence ID" value="MBC9812424.1"/>
    <property type="molecule type" value="Genomic_DNA"/>
</dbReference>
<keyword evidence="2" id="KW-1185">Reference proteome</keyword>
<reference evidence="1" key="1">
    <citation type="submission" date="2020-09" db="EMBL/GenBank/DDBJ databases">
        <title>Taishania pollutisoli gen. nov., sp. nov., Isolated from Tetrabromobisphenol A-Contaminated Soil.</title>
        <authorList>
            <person name="Chen Q."/>
        </authorList>
    </citation>
    <scope>NUCLEOTIDE SEQUENCE</scope>
    <source>
        <strain evidence="1">CZZ-1</strain>
    </source>
</reference>
<sequence>MKLRKIFIKPGSSFGALIADWAASNGLEVEELPLEDGFDKAVEGLVIFNQNSDVEKDLLDIRKLFDDSLKPVQRIDINGTLMVGVSNFSLWLERNGCKNVLFIGADTLKENANLNRYLEAMKVSN</sequence>
<dbReference type="Proteomes" id="UP000652681">
    <property type="component" value="Unassembled WGS sequence"/>
</dbReference>
<accession>A0A8J6P5T3</accession>
<protein>
    <submittedName>
        <fullName evidence="1">Uncharacterized protein</fullName>
    </submittedName>
</protein>
<gene>
    <name evidence="1" type="ORF">H9Y05_08050</name>
</gene>
<organism evidence="1 2">
    <name type="scientific">Taishania pollutisoli</name>
    <dbReference type="NCBI Taxonomy" id="2766479"/>
    <lineage>
        <taxon>Bacteria</taxon>
        <taxon>Pseudomonadati</taxon>
        <taxon>Bacteroidota</taxon>
        <taxon>Flavobacteriia</taxon>
        <taxon>Flavobacteriales</taxon>
        <taxon>Crocinitomicaceae</taxon>
        <taxon>Taishania</taxon>
    </lineage>
</organism>
<evidence type="ECO:0000313" key="1">
    <source>
        <dbReference type="EMBL" id="MBC9812424.1"/>
    </source>
</evidence>
<comment type="caution">
    <text evidence="1">The sequence shown here is derived from an EMBL/GenBank/DDBJ whole genome shotgun (WGS) entry which is preliminary data.</text>
</comment>
<proteinExistence type="predicted"/>